<organism evidence="6 7">
    <name type="scientific">Coptis chinensis</name>
    <dbReference type="NCBI Taxonomy" id="261450"/>
    <lineage>
        <taxon>Eukaryota</taxon>
        <taxon>Viridiplantae</taxon>
        <taxon>Streptophyta</taxon>
        <taxon>Embryophyta</taxon>
        <taxon>Tracheophyta</taxon>
        <taxon>Spermatophyta</taxon>
        <taxon>Magnoliopsida</taxon>
        <taxon>Ranunculales</taxon>
        <taxon>Ranunculaceae</taxon>
        <taxon>Coptidoideae</taxon>
        <taxon>Coptis</taxon>
    </lineage>
</organism>
<dbReference type="CDD" id="cd05324">
    <property type="entry name" value="carb_red_PTCR-like_SDR_c"/>
    <property type="match status" value="1"/>
</dbReference>
<keyword evidence="7" id="KW-1185">Reference proteome</keyword>
<keyword evidence="2 5" id="KW-0521">NADP</keyword>
<dbReference type="Proteomes" id="UP000631114">
    <property type="component" value="Unassembled WGS sequence"/>
</dbReference>
<dbReference type="GO" id="GO:0016020">
    <property type="term" value="C:membrane"/>
    <property type="evidence" value="ECO:0007669"/>
    <property type="project" value="TreeGrafter"/>
</dbReference>
<dbReference type="EC" id="1.1.1.-" evidence="5"/>
<keyword evidence="3 5" id="KW-0560">Oxidoreductase</keyword>
<accession>A0A835MBW5</accession>
<evidence type="ECO:0000313" key="7">
    <source>
        <dbReference type="Proteomes" id="UP000631114"/>
    </source>
</evidence>
<dbReference type="OrthoDB" id="1933717at2759"/>
<dbReference type="PRINTS" id="PR00081">
    <property type="entry name" value="GDHRDH"/>
</dbReference>
<dbReference type="InterPro" id="IPR002347">
    <property type="entry name" value="SDR_fam"/>
</dbReference>
<dbReference type="PANTHER" id="PTHR43490">
    <property type="entry name" value="(+)-NEOMENTHOL DEHYDROGENASE"/>
    <property type="match status" value="1"/>
</dbReference>
<gene>
    <name evidence="6" type="ORF">IFM89_006674</name>
</gene>
<dbReference type="PANTHER" id="PTHR43490:SF135">
    <property type="entry name" value="OS02G0640800 PROTEIN"/>
    <property type="match status" value="1"/>
</dbReference>
<sequence>FGSIFSPLFFGYFRCAVVTGGNKGIGLEICRQLASNGILVILTARDEKRGVEAVENLNKSGLSHVVYHQLDVKDPFSIASLANFINTRFKKLDILVNNAGDLGLIIESDAFRALPHGFGDVSDENPDILKGVMEQAYEKGEGCLKTNYYGTKRVTEALLPFLQLSDSARIVNVSSLYGTLQFIHNEEVKLELSKFETLTEERIDELILWFLKDFKEDKLQANGWPITVTAYKLSKAAVNAYTRMLARKFPNMLINCVHPGYVKTDITCHTGLLTAEEGAKGPVKLALLPDNGPSGHYFDQVDMSTF</sequence>
<evidence type="ECO:0000256" key="2">
    <source>
        <dbReference type="ARBA" id="ARBA00022857"/>
    </source>
</evidence>
<dbReference type="InterPro" id="IPR045313">
    <property type="entry name" value="CBR1-like"/>
</dbReference>
<dbReference type="Pfam" id="PF00106">
    <property type="entry name" value="adh_short"/>
    <property type="match status" value="1"/>
</dbReference>
<dbReference type="Gene3D" id="3.40.50.720">
    <property type="entry name" value="NAD(P)-binding Rossmann-like Domain"/>
    <property type="match status" value="1"/>
</dbReference>
<protein>
    <recommendedName>
        <fullName evidence="5">Short-chain dehydrogenase/reductase</fullName>
        <ecNumber evidence="5">1.1.1.-</ecNumber>
    </recommendedName>
</protein>
<comment type="caution">
    <text evidence="6">The sequence shown here is derived from an EMBL/GenBank/DDBJ whole genome shotgun (WGS) entry which is preliminary data.</text>
</comment>
<proteinExistence type="inferred from homology"/>
<reference evidence="6 7" key="1">
    <citation type="submission" date="2020-10" db="EMBL/GenBank/DDBJ databases">
        <title>The Coptis chinensis genome and diversification of protoberbering-type alkaloids.</title>
        <authorList>
            <person name="Wang B."/>
            <person name="Shu S."/>
            <person name="Song C."/>
            <person name="Liu Y."/>
        </authorList>
    </citation>
    <scope>NUCLEOTIDE SEQUENCE [LARGE SCALE GENOMIC DNA]</scope>
    <source>
        <strain evidence="6">HL-2020</strain>
        <tissue evidence="6">Leaf</tissue>
    </source>
</reference>
<dbReference type="SUPFAM" id="SSF51735">
    <property type="entry name" value="NAD(P)-binding Rossmann-fold domains"/>
    <property type="match status" value="1"/>
</dbReference>
<dbReference type="PRINTS" id="PR00080">
    <property type="entry name" value="SDRFAMILY"/>
</dbReference>
<dbReference type="InterPro" id="IPR036291">
    <property type="entry name" value="NAD(P)-bd_dom_sf"/>
</dbReference>
<comment type="similarity">
    <text evidence="1 4">Belongs to the short-chain dehydrogenases/reductases (SDR) family.</text>
</comment>
<evidence type="ECO:0000256" key="3">
    <source>
        <dbReference type="ARBA" id="ARBA00023002"/>
    </source>
</evidence>
<dbReference type="AlphaFoldDB" id="A0A835MBW5"/>
<name>A0A835MBW5_9MAGN</name>
<dbReference type="EMBL" id="JADFTS010000001">
    <property type="protein sequence ID" value="KAF9623947.1"/>
    <property type="molecule type" value="Genomic_DNA"/>
</dbReference>
<feature type="non-terminal residue" evidence="6">
    <location>
        <position position="1"/>
    </location>
</feature>
<evidence type="ECO:0000256" key="5">
    <source>
        <dbReference type="RuleBase" id="RU369024"/>
    </source>
</evidence>
<evidence type="ECO:0000256" key="1">
    <source>
        <dbReference type="ARBA" id="ARBA00006484"/>
    </source>
</evidence>
<evidence type="ECO:0000256" key="4">
    <source>
        <dbReference type="RuleBase" id="RU000363"/>
    </source>
</evidence>
<evidence type="ECO:0000313" key="6">
    <source>
        <dbReference type="EMBL" id="KAF9623947.1"/>
    </source>
</evidence>
<dbReference type="GO" id="GO:0016616">
    <property type="term" value="F:oxidoreductase activity, acting on the CH-OH group of donors, NAD or NADP as acceptor"/>
    <property type="evidence" value="ECO:0007669"/>
    <property type="project" value="InterPro"/>
</dbReference>